<dbReference type="InterPro" id="IPR011993">
    <property type="entry name" value="PH-like_dom_sf"/>
</dbReference>
<organism evidence="3">
    <name type="scientific">Cuerna arida</name>
    <dbReference type="NCBI Taxonomy" id="1464854"/>
    <lineage>
        <taxon>Eukaryota</taxon>
        <taxon>Metazoa</taxon>
        <taxon>Ecdysozoa</taxon>
        <taxon>Arthropoda</taxon>
        <taxon>Hexapoda</taxon>
        <taxon>Insecta</taxon>
        <taxon>Pterygota</taxon>
        <taxon>Neoptera</taxon>
        <taxon>Paraneoptera</taxon>
        <taxon>Hemiptera</taxon>
        <taxon>Auchenorrhyncha</taxon>
        <taxon>Membracoidea</taxon>
        <taxon>Cicadellidae</taxon>
        <taxon>Cicadellinae</taxon>
        <taxon>Proconiini</taxon>
        <taxon>Cuerna</taxon>
    </lineage>
</organism>
<dbReference type="PROSITE" id="PS50003">
    <property type="entry name" value="PH_DOMAIN"/>
    <property type="match status" value="1"/>
</dbReference>
<dbReference type="EMBL" id="GECZ01000971">
    <property type="protein sequence ID" value="JAS68798.1"/>
    <property type="molecule type" value="Transcribed_RNA"/>
</dbReference>
<protein>
    <recommendedName>
        <fullName evidence="2">PH domain-containing protein</fullName>
    </recommendedName>
</protein>
<evidence type="ECO:0000313" key="3">
    <source>
        <dbReference type="EMBL" id="JAS68798.1"/>
    </source>
</evidence>
<reference evidence="3" key="1">
    <citation type="submission" date="2015-11" db="EMBL/GenBank/DDBJ databases">
        <title>De novo transcriptome assembly of four potential Pierce s Disease insect vectors from Arizona vineyards.</title>
        <authorList>
            <person name="Tassone E.E."/>
        </authorList>
    </citation>
    <scope>NUCLEOTIDE SEQUENCE</scope>
</reference>
<evidence type="ECO:0000256" key="1">
    <source>
        <dbReference type="SAM" id="MobiDB-lite"/>
    </source>
</evidence>
<feature type="non-terminal residue" evidence="3">
    <location>
        <position position="1"/>
    </location>
</feature>
<dbReference type="SUPFAM" id="SSF50729">
    <property type="entry name" value="PH domain-like"/>
    <property type="match status" value="1"/>
</dbReference>
<dbReference type="AlphaFoldDB" id="A0A1B6H2C9"/>
<name>A0A1B6H2C9_9HEMI</name>
<feature type="domain" description="PH" evidence="2">
    <location>
        <begin position="24"/>
        <end position="133"/>
    </location>
</feature>
<feature type="region of interest" description="Disordered" evidence="1">
    <location>
        <begin position="376"/>
        <end position="404"/>
    </location>
</feature>
<evidence type="ECO:0000259" key="2">
    <source>
        <dbReference type="PROSITE" id="PS50003"/>
    </source>
</evidence>
<dbReference type="CDD" id="cd00821">
    <property type="entry name" value="PH"/>
    <property type="match status" value="1"/>
</dbReference>
<gene>
    <name evidence="3" type="ORF">g.16583</name>
</gene>
<proteinExistence type="predicted"/>
<dbReference type="InterPro" id="IPR001849">
    <property type="entry name" value="PH_domain"/>
</dbReference>
<sequence length="459" mass="51473">RDGAIMTWCRRQIYHLHHNKAMTGPEICGHVDVKVPSKGRKFGQWKAWRRQWCIVRYGQGSTLQLVLGSGHNNPTSCIDIPYNAIICRSESRSRQFAFGVYSSSSVRQPIVFLAARSETEAQQWMLRIRNLISPPKIPVEAGKFSVSLIDNTHSRIAGLAGLFGTMSVGLTGITINDPVTGQIRMHWRWSQVNGITLRLTSVAEDINHILVLHTSSEFSCGEGLLELFCLEGVALADHLSLYQNKPSHRLTTSPLPPIPRHPLLAFRRLSRSEGDLRRWLPLPDANFHLRTQSVSRTRVSHDKVATSLVTAGLGLMLTTPGCSEPDSLHDYQCLDSLWPDDSDTLSDLPDIRRYQNNARRESGVSIASGIYEEIEEQPNNNREDLTSEAPPPLPPRKHEFSGSEEEYCLPEEALIYSVADEKEEEPLYLPMSPGGRKEDTYVVMANLIHKNNAISEPVI</sequence>
<dbReference type="Gene3D" id="2.30.29.30">
    <property type="entry name" value="Pleckstrin-homology domain (PH domain)/Phosphotyrosine-binding domain (PTB)"/>
    <property type="match status" value="1"/>
</dbReference>
<accession>A0A1B6H2C9</accession>